<accession>A0A6G3XTA6</accession>
<dbReference type="PANTHER" id="PTHR44845:SF6">
    <property type="entry name" value="BETA-ALANINE-ACTIVATING ENZYME"/>
    <property type="match status" value="1"/>
</dbReference>
<dbReference type="EMBL" id="JAAGMN010008869">
    <property type="protein sequence ID" value="NEE20923.1"/>
    <property type="molecule type" value="Genomic_DNA"/>
</dbReference>
<evidence type="ECO:0000256" key="3">
    <source>
        <dbReference type="SAM" id="MobiDB-lite"/>
    </source>
</evidence>
<feature type="non-terminal residue" evidence="5">
    <location>
        <position position="108"/>
    </location>
</feature>
<dbReference type="AlphaFoldDB" id="A0A6G3XTA6"/>
<feature type="domain" description="AMP-binding enzyme C-terminal" evidence="4">
    <location>
        <begin position="4"/>
        <end position="80"/>
    </location>
</feature>
<gene>
    <name evidence="5" type="ORF">G3M58_82495</name>
</gene>
<evidence type="ECO:0000259" key="4">
    <source>
        <dbReference type="Pfam" id="PF13193"/>
    </source>
</evidence>
<evidence type="ECO:0000313" key="5">
    <source>
        <dbReference type="EMBL" id="NEE20923.1"/>
    </source>
</evidence>
<proteinExistence type="predicted"/>
<reference evidence="5" key="1">
    <citation type="submission" date="2020-01" db="EMBL/GenBank/DDBJ databases">
        <title>Insect and environment-associated Actinomycetes.</title>
        <authorList>
            <person name="Currrie C."/>
            <person name="Chevrette M."/>
            <person name="Carlson C."/>
            <person name="Stubbendieck R."/>
            <person name="Wendt-Pienkowski E."/>
        </authorList>
    </citation>
    <scope>NUCLEOTIDE SEQUENCE</scope>
    <source>
        <strain evidence="5">SID7499</strain>
    </source>
</reference>
<feature type="region of interest" description="Disordered" evidence="3">
    <location>
        <begin position="78"/>
        <end position="108"/>
    </location>
</feature>
<protein>
    <submittedName>
        <fullName evidence="5">Amino acid adenylation domain-containing protein</fullName>
    </submittedName>
</protein>
<keyword evidence="2" id="KW-0597">Phosphoprotein</keyword>
<name>A0A6G3XTA6_9ACTN</name>
<dbReference type="InterPro" id="IPR045851">
    <property type="entry name" value="AMP-bd_C_sf"/>
</dbReference>
<dbReference type="PANTHER" id="PTHR44845">
    <property type="entry name" value="CARRIER DOMAIN-CONTAINING PROTEIN"/>
    <property type="match status" value="1"/>
</dbReference>
<evidence type="ECO:0000256" key="2">
    <source>
        <dbReference type="ARBA" id="ARBA00022553"/>
    </source>
</evidence>
<dbReference type="Pfam" id="PF13193">
    <property type="entry name" value="AMP-binding_C"/>
    <property type="match status" value="1"/>
</dbReference>
<keyword evidence="1" id="KW-0596">Phosphopantetheine</keyword>
<organism evidence="5">
    <name type="scientific">Streptomyces sp. SID7499</name>
    <dbReference type="NCBI Taxonomy" id="2706086"/>
    <lineage>
        <taxon>Bacteria</taxon>
        <taxon>Bacillati</taxon>
        <taxon>Actinomycetota</taxon>
        <taxon>Actinomycetes</taxon>
        <taxon>Kitasatosporales</taxon>
        <taxon>Streptomycetaceae</taxon>
        <taxon>Streptomyces</taxon>
    </lineage>
</organism>
<sequence>ELGEIESALLAHDGIAQAAVVIREDRPGDRRLVAYLVARPGADRPTAAVLRTRLGESLPDYMVPAAFVTLDELPVTPNGKLDKRALPAPDFSGVASGRTPRTPQEEIL</sequence>
<dbReference type="Gene3D" id="3.30.300.30">
    <property type="match status" value="1"/>
</dbReference>
<comment type="caution">
    <text evidence="5">The sequence shown here is derived from an EMBL/GenBank/DDBJ whole genome shotgun (WGS) entry which is preliminary data.</text>
</comment>
<evidence type="ECO:0000256" key="1">
    <source>
        <dbReference type="ARBA" id="ARBA00022450"/>
    </source>
</evidence>
<dbReference type="InterPro" id="IPR025110">
    <property type="entry name" value="AMP-bd_C"/>
</dbReference>
<dbReference type="SUPFAM" id="SSF56801">
    <property type="entry name" value="Acetyl-CoA synthetase-like"/>
    <property type="match status" value="1"/>
</dbReference>
<feature type="non-terminal residue" evidence="5">
    <location>
        <position position="1"/>
    </location>
</feature>